<keyword evidence="4" id="KW-0808">Transferase</keyword>
<dbReference type="GO" id="GO:0000155">
    <property type="term" value="F:phosphorelay sensor kinase activity"/>
    <property type="evidence" value="ECO:0007669"/>
    <property type="project" value="InterPro"/>
</dbReference>
<dbReference type="PANTHER" id="PTHR43065:SF10">
    <property type="entry name" value="PEROXIDE STRESS-ACTIVATED HISTIDINE KINASE MAK3"/>
    <property type="match status" value="1"/>
</dbReference>
<evidence type="ECO:0000256" key="1">
    <source>
        <dbReference type="ARBA" id="ARBA00000085"/>
    </source>
</evidence>
<dbReference type="InterPro" id="IPR004358">
    <property type="entry name" value="Sig_transdc_His_kin-like_C"/>
</dbReference>
<evidence type="ECO:0000256" key="6">
    <source>
        <dbReference type="ARBA" id="ARBA00022777"/>
    </source>
</evidence>
<dbReference type="InterPro" id="IPR036097">
    <property type="entry name" value="HisK_dim/P_sf"/>
</dbReference>
<dbReference type="PANTHER" id="PTHR43065">
    <property type="entry name" value="SENSOR HISTIDINE KINASE"/>
    <property type="match status" value="1"/>
</dbReference>
<dbReference type="Gene3D" id="1.10.287.130">
    <property type="match status" value="1"/>
</dbReference>
<dbReference type="PROSITE" id="PS50109">
    <property type="entry name" value="HIS_KIN"/>
    <property type="match status" value="1"/>
</dbReference>
<evidence type="ECO:0000259" key="9">
    <source>
        <dbReference type="PROSITE" id="PS50109"/>
    </source>
</evidence>
<dbReference type="InterPro" id="IPR003018">
    <property type="entry name" value="GAF"/>
</dbReference>
<evidence type="ECO:0000256" key="4">
    <source>
        <dbReference type="ARBA" id="ARBA00022679"/>
    </source>
</evidence>
<keyword evidence="3" id="KW-0597">Phosphoprotein</keyword>
<dbReference type="EC" id="2.7.13.3" evidence="2"/>
<dbReference type="PRINTS" id="PR00344">
    <property type="entry name" value="BCTRLSENSOR"/>
</dbReference>
<dbReference type="Gene3D" id="3.30.450.20">
    <property type="entry name" value="PAS domain"/>
    <property type="match status" value="1"/>
</dbReference>
<dbReference type="SUPFAM" id="SSF55781">
    <property type="entry name" value="GAF domain-like"/>
    <property type="match status" value="1"/>
</dbReference>
<evidence type="ECO:0000256" key="8">
    <source>
        <dbReference type="ARBA" id="ARBA00023012"/>
    </source>
</evidence>
<dbReference type="Pfam" id="PF00512">
    <property type="entry name" value="HisKA"/>
    <property type="match status" value="1"/>
</dbReference>
<sequence>MRRAPGAEDEAGGGHAVTAGRKAVLAGARIAWPGEGGRLVLSAGLCALVGLPAIERGIGRVAALRAIHPGDRAFVRAALTDSGSPGRTALALLFRIRGASGWVWVHGRIVRGPRGGRAGAVHYLLSDHDVRAPGRRAADLLGRIRLAIATAAAPHEALDRAAELIGRYLDAGQVGVAHVDAQGAYARIERGWNDGTIFLVRGSWRMDDFGPEFIAEMRAGRMAAIPDLARDPRTSRPDYLAQFQALGVGAIVTVPFMDGERLVNFLFVHASGPRDWTALQLATAQKACALLADAVRFARWTADLEAREARFAIAAGSVGMVVWEWDVAAGRLHHSGHLDCLLGLPPGTIREPDDVLGLIHPQDLSALELNIVDALAGTGPEAFDTVMRVGVADAERWIRVFGAVTARSGAGQGIRAHGFAVDVTAAHQLEARLAATEDRLQKASRLSAMGVFAATLAHELNQPLTALANHLSILAALAAGQDRPGETMRQSVLLAQNQTRRASDIIRRMRKLVTGGGRETVCCPLRDIVDAAVRGNEDRIRKQRILLDIEFADPDLSIDVDPIQIEQVVYNLVRNACEAVSAVTRPRIRIRAATDGETMSLTVADNGPGVAPAIAARLFEPLATSKPEGMGLGLSICRSILEAHNGRISLLDSAEGAAFRIALPVAACCAPAPASCRAERAGAQALLLGKDD</sequence>
<evidence type="ECO:0000256" key="7">
    <source>
        <dbReference type="ARBA" id="ARBA00022840"/>
    </source>
</evidence>
<dbReference type="Proteomes" id="UP000464468">
    <property type="component" value="Chromosome"/>
</dbReference>
<keyword evidence="5" id="KW-0547">Nucleotide-binding</keyword>
<dbReference type="InterPro" id="IPR005467">
    <property type="entry name" value="His_kinase_dom"/>
</dbReference>
<dbReference type="Gene3D" id="3.30.450.40">
    <property type="match status" value="1"/>
</dbReference>
<comment type="catalytic activity">
    <reaction evidence="1">
        <text>ATP + protein L-histidine = ADP + protein N-phospho-L-histidine.</text>
        <dbReference type="EC" id="2.7.13.3"/>
    </reaction>
</comment>
<dbReference type="CDD" id="cd00082">
    <property type="entry name" value="HisKA"/>
    <property type="match status" value="1"/>
</dbReference>
<evidence type="ECO:0000256" key="3">
    <source>
        <dbReference type="ARBA" id="ARBA00022553"/>
    </source>
</evidence>
<dbReference type="InterPro" id="IPR003594">
    <property type="entry name" value="HATPase_dom"/>
</dbReference>
<dbReference type="AlphaFoldDB" id="A0A7Z2NUK8"/>
<dbReference type="SUPFAM" id="SSF47384">
    <property type="entry name" value="Homodimeric domain of signal transducing histidine kinase"/>
    <property type="match status" value="1"/>
</dbReference>
<gene>
    <name evidence="10" type="ORF">GVO57_01400</name>
</gene>
<dbReference type="SMART" id="SM00387">
    <property type="entry name" value="HATPase_c"/>
    <property type="match status" value="1"/>
</dbReference>
<accession>A0A7Z2NUK8</accession>
<dbReference type="Pfam" id="PF02518">
    <property type="entry name" value="HATPase_c"/>
    <property type="match status" value="1"/>
</dbReference>
<dbReference type="GO" id="GO:0005524">
    <property type="term" value="F:ATP binding"/>
    <property type="evidence" value="ECO:0007669"/>
    <property type="project" value="UniProtKB-KW"/>
</dbReference>
<evidence type="ECO:0000256" key="5">
    <source>
        <dbReference type="ARBA" id="ARBA00022741"/>
    </source>
</evidence>
<dbReference type="KEGG" id="schy:GVO57_01400"/>
<name>A0A7Z2NUK8_9SPHN</name>
<dbReference type="InterPro" id="IPR036890">
    <property type="entry name" value="HATPase_C_sf"/>
</dbReference>
<keyword evidence="6" id="KW-0418">Kinase</keyword>
<reference evidence="10 11" key="1">
    <citation type="submission" date="2020-01" db="EMBL/GenBank/DDBJ databases">
        <title>Sphingomonas sp. C33 whole genome sequece.</title>
        <authorList>
            <person name="Park C."/>
        </authorList>
    </citation>
    <scope>NUCLEOTIDE SEQUENCE [LARGE SCALE GENOMIC DNA]</scope>
    <source>
        <strain evidence="10 11">C33</strain>
    </source>
</reference>
<feature type="domain" description="Histidine kinase" evidence="9">
    <location>
        <begin position="455"/>
        <end position="667"/>
    </location>
</feature>
<dbReference type="EMBL" id="CP047895">
    <property type="protein sequence ID" value="QHL89726.1"/>
    <property type="molecule type" value="Genomic_DNA"/>
</dbReference>
<keyword evidence="7" id="KW-0067">ATP-binding</keyword>
<keyword evidence="11" id="KW-1185">Reference proteome</keyword>
<dbReference type="SMART" id="SM00065">
    <property type="entry name" value="GAF"/>
    <property type="match status" value="1"/>
</dbReference>
<organism evidence="10 11">
    <name type="scientific">Sphingomonas changnyeongensis</name>
    <dbReference type="NCBI Taxonomy" id="2698679"/>
    <lineage>
        <taxon>Bacteria</taxon>
        <taxon>Pseudomonadati</taxon>
        <taxon>Pseudomonadota</taxon>
        <taxon>Alphaproteobacteria</taxon>
        <taxon>Sphingomonadales</taxon>
        <taxon>Sphingomonadaceae</taxon>
        <taxon>Sphingomonas</taxon>
    </lineage>
</organism>
<dbReference type="InterPro" id="IPR003661">
    <property type="entry name" value="HisK_dim/P_dom"/>
</dbReference>
<dbReference type="SMART" id="SM00388">
    <property type="entry name" value="HisKA"/>
    <property type="match status" value="1"/>
</dbReference>
<dbReference type="SUPFAM" id="SSF55874">
    <property type="entry name" value="ATPase domain of HSP90 chaperone/DNA topoisomerase II/histidine kinase"/>
    <property type="match status" value="1"/>
</dbReference>
<protein>
    <recommendedName>
        <fullName evidence="2">histidine kinase</fullName>
        <ecNumber evidence="2">2.7.13.3</ecNumber>
    </recommendedName>
</protein>
<dbReference type="RefSeq" id="WP_160591246.1">
    <property type="nucleotide sequence ID" value="NZ_CP047895.1"/>
</dbReference>
<evidence type="ECO:0000313" key="11">
    <source>
        <dbReference type="Proteomes" id="UP000464468"/>
    </source>
</evidence>
<keyword evidence="8" id="KW-0902">Two-component regulatory system</keyword>
<dbReference type="SUPFAM" id="SSF55785">
    <property type="entry name" value="PYP-like sensor domain (PAS domain)"/>
    <property type="match status" value="1"/>
</dbReference>
<dbReference type="InterPro" id="IPR029016">
    <property type="entry name" value="GAF-like_dom_sf"/>
</dbReference>
<proteinExistence type="predicted"/>
<dbReference type="Gene3D" id="3.30.565.10">
    <property type="entry name" value="Histidine kinase-like ATPase, C-terminal domain"/>
    <property type="match status" value="1"/>
</dbReference>
<evidence type="ECO:0000256" key="2">
    <source>
        <dbReference type="ARBA" id="ARBA00012438"/>
    </source>
</evidence>
<evidence type="ECO:0000313" key="10">
    <source>
        <dbReference type="EMBL" id="QHL89726.1"/>
    </source>
</evidence>
<dbReference type="InterPro" id="IPR035965">
    <property type="entry name" value="PAS-like_dom_sf"/>
</dbReference>
<dbReference type="Pfam" id="PF01590">
    <property type="entry name" value="GAF"/>
    <property type="match status" value="1"/>
</dbReference>